<evidence type="ECO:0000313" key="2">
    <source>
        <dbReference type="Proteomes" id="UP000244223"/>
    </source>
</evidence>
<sequence length="45" mass="5225">MHDAACTDSPFRGFLWLKHANVDEMYASQLYHSSLIYAVTLIRHD</sequence>
<organism evidence="1 2">
    <name type="scientific">Agitococcus lubricus</name>
    <dbReference type="NCBI Taxonomy" id="1077255"/>
    <lineage>
        <taxon>Bacteria</taxon>
        <taxon>Pseudomonadati</taxon>
        <taxon>Pseudomonadota</taxon>
        <taxon>Gammaproteobacteria</taxon>
        <taxon>Moraxellales</taxon>
        <taxon>Moraxellaceae</taxon>
        <taxon>Agitococcus</taxon>
    </lineage>
</organism>
<name>A0A2T5IZ56_9GAMM</name>
<evidence type="ECO:0000313" key="1">
    <source>
        <dbReference type="EMBL" id="PTQ89327.1"/>
    </source>
</evidence>
<reference evidence="1 2" key="1">
    <citation type="submission" date="2018-04" db="EMBL/GenBank/DDBJ databases">
        <title>Genomic Encyclopedia of Archaeal and Bacterial Type Strains, Phase II (KMG-II): from individual species to whole genera.</title>
        <authorList>
            <person name="Goeker M."/>
        </authorList>
    </citation>
    <scope>NUCLEOTIDE SEQUENCE [LARGE SCALE GENOMIC DNA]</scope>
    <source>
        <strain evidence="1 2">DSM 5822</strain>
    </source>
</reference>
<keyword evidence="2" id="KW-1185">Reference proteome</keyword>
<proteinExistence type="predicted"/>
<dbReference type="Proteomes" id="UP000244223">
    <property type="component" value="Unassembled WGS sequence"/>
</dbReference>
<protein>
    <submittedName>
        <fullName evidence="1">Uncharacterized protein</fullName>
    </submittedName>
</protein>
<dbReference type="AlphaFoldDB" id="A0A2T5IZ56"/>
<gene>
    <name evidence="1" type="ORF">C8N29_10760</name>
</gene>
<accession>A0A2T5IZ56</accession>
<comment type="caution">
    <text evidence="1">The sequence shown here is derived from an EMBL/GenBank/DDBJ whole genome shotgun (WGS) entry which is preliminary data.</text>
</comment>
<dbReference type="EMBL" id="QAON01000007">
    <property type="protein sequence ID" value="PTQ89327.1"/>
    <property type="molecule type" value="Genomic_DNA"/>
</dbReference>